<feature type="region of interest" description="Disordered" evidence="1">
    <location>
        <begin position="108"/>
        <end position="127"/>
    </location>
</feature>
<organism evidence="2 3">
    <name type="scientific">Streptomyces decoyicus</name>
    <dbReference type="NCBI Taxonomy" id="249567"/>
    <lineage>
        <taxon>Bacteria</taxon>
        <taxon>Bacillati</taxon>
        <taxon>Actinomycetota</taxon>
        <taxon>Actinomycetes</taxon>
        <taxon>Kitasatosporales</taxon>
        <taxon>Streptomycetaceae</taxon>
        <taxon>Streptomyces</taxon>
    </lineage>
</organism>
<dbReference type="Gene3D" id="1.10.287.1060">
    <property type="entry name" value="ESAT-6-like"/>
    <property type="match status" value="1"/>
</dbReference>
<protein>
    <recommendedName>
        <fullName evidence="4">WXG100 family type VII secretion target</fullName>
    </recommendedName>
</protein>
<accession>A0ABZ1FRI6</accession>
<sequence length="127" mass="13850">MGDGLKADIGVLRTGGTDFDRIGKDYQGLVDKLQSALTSLEGQDTPPWGDDDLGEKFGVVYEGLRDGMYESMGHLAAKLQEIGGGLNNMAKNHEADENFNESMMKQHVANEEAESQLISQFKRPTTA</sequence>
<evidence type="ECO:0000256" key="1">
    <source>
        <dbReference type="SAM" id="MobiDB-lite"/>
    </source>
</evidence>
<name>A0ABZ1FRI6_9ACTN</name>
<reference evidence="2 3" key="1">
    <citation type="submission" date="2022-10" db="EMBL/GenBank/DDBJ databases">
        <title>The complete genomes of actinobacterial strains from the NBC collection.</title>
        <authorList>
            <person name="Joergensen T.S."/>
            <person name="Alvarez Arevalo M."/>
            <person name="Sterndorff E.B."/>
            <person name="Faurdal D."/>
            <person name="Vuksanovic O."/>
            <person name="Mourched A.-S."/>
            <person name="Charusanti P."/>
            <person name="Shaw S."/>
            <person name="Blin K."/>
            <person name="Weber T."/>
        </authorList>
    </citation>
    <scope>NUCLEOTIDE SEQUENCE [LARGE SCALE GENOMIC DNA]</scope>
    <source>
        <strain evidence="2 3">NBC 01774</strain>
    </source>
</reference>
<dbReference type="EMBL" id="CP109106">
    <property type="protein sequence ID" value="WSB72761.1"/>
    <property type="molecule type" value="Genomic_DNA"/>
</dbReference>
<proteinExistence type="predicted"/>
<evidence type="ECO:0008006" key="4">
    <source>
        <dbReference type="Google" id="ProtNLM"/>
    </source>
</evidence>
<feature type="compositionally biased region" description="Polar residues" evidence="1">
    <location>
        <begin position="116"/>
        <end position="127"/>
    </location>
</feature>
<keyword evidence="3" id="KW-1185">Reference proteome</keyword>
<gene>
    <name evidence="2" type="ORF">OG863_35090</name>
</gene>
<dbReference type="GeneID" id="97318342"/>
<dbReference type="RefSeq" id="WP_244416309.1">
    <property type="nucleotide sequence ID" value="NZ_CP108347.1"/>
</dbReference>
<evidence type="ECO:0000313" key="3">
    <source>
        <dbReference type="Proteomes" id="UP001344251"/>
    </source>
</evidence>
<dbReference type="Proteomes" id="UP001344251">
    <property type="component" value="Chromosome"/>
</dbReference>
<evidence type="ECO:0000313" key="2">
    <source>
        <dbReference type="EMBL" id="WSB72761.1"/>
    </source>
</evidence>